<reference evidence="3 4" key="1">
    <citation type="submission" date="2024-03" db="EMBL/GenBank/DDBJ databases">
        <title>Whole genome sequencing of Streptomyces racemochromogenes, to identify antimicrobial biosynthetic gene clusters.</title>
        <authorList>
            <person name="Suryawanshi P."/>
            <person name="Krishnaraj P.U."/>
            <person name="Arun Y.P."/>
            <person name="Suryawanshi M.P."/>
            <person name="Rakshit O."/>
        </authorList>
    </citation>
    <scope>NUCLEOTIDE SEQUENCE [LARGE SCALE GENOMIC DNA]</scope>
    <source>
        <strain evidence="3 4">AUDT626</strain>
    </source>
</reference>
<dbReference type="EMBL" id="JBBDHD010000037">
    <property type="protein sequence ID" value="MFH7596770.1"/>
    <property type="molecule type" value="Genomic_DNA"/>
</dbReference>
<sequence>MHGSPGAAGPRRRAGARAGRVRCRTVWEPAALEAAVRFLEDDPEGLRQLLESADLLPGRPRPPGTAAYGSPHVRRMHVGRYRLLYRVGGAASAKAAITVLHVGRVA</sequence>
<proteinExistence type="predicted"/>
<protein>
    <submittedName>
        <fullName evidence="3">Type II toxin-antitoxin system RelE/ParE family toxin</fullName>
    </submittedName>
</protein>
<feature type="region of interest" description="Disordered" evidence="2">
    <location>
        <begin position="52"/>
        <end position="71"/>
    </location>
</feature>
<dbReference type="Pfam" id="PF05016">
    <property type="entry name" value="ParE_toxin"/>
    <property type="match status" value="1"/>
</dbReference>
<dbReference type="Proteomes" id="UP001610631">
    <property type="component" value="Unassembled WGS sequence"/>
</dbReference>
<gene>
    <name evidence="3" type="ORF">WDV06_16970</name>
</gene>
<dbReference type="SUPFAM" id="SSF143011">
    <property type="entry name" value="RelE-like"/>
    <property type="match status" value="1"/>
</dbReference>
<dbReference type="InterPro" id="IPR007712">
    <property type="entry name" value="RelE/ParE_toxin"/>
</dbReference>
<dbReference type="InterPro" id="IPR035093">
    <property type="entry name" value="RelE/ParE_toxin_dom_sf"/>
</dbReference>
<evidence type="ECO:0000313" key="4">
    <source>
        <dbReference type="Proteomes" id="UP001610631"/>
    </source>
</evidence>
<organism evidence="3 4">
    <name type="scientific">Streptomyces racemochromogenes</name>
    <dbReference type="NCBI Taxonomy" id="67353"/>
    <lineage>
        <taxon>Bacteria</taxon>
        <taxon>Bacillati</taxon>
        <taxon>Actinomycetota</taxon>
        <taxon>Actinomycetes</taxon>
        <taxon>Kitasatosporales</taxon>
        <taxon>Streptomycetaceae</taxon>
        <taxon>Streptomyces</taxon>
    </lineage>
</organism>
<name>A0ABW7PEE9_9ACTN</name>
<keyword evidence="4" id="KW-1185">Reference proteome</keyword>
<comment type="caution">
    <text evidence="3">The sequence shown here is derived from an EMBL/GenBank/DDBJ whole genome shotgun (WGS) entry which is preliminary data.</text>
</comment>
<keyword evidence="1" id="KW-1277">Toxin-antitoxin system</keyword>
<evidence type="ECO:0000256" key="1">
    <source>
        <dbReference type="ARBA" id="ARBA00022649"/>
    </source>
</evidence>
<accession>A0ABW7PEE9</accession>
<evidence type="ECO:0000313" key="3">
    <source>
        <dbReference type="EMBL" id="MFH7596770.1"/>
    </source>
</evidence>
<dbReference type="RefSeq" id="WP_395510583.1">
    <property type="nucleotide sequence ID" value="NZ_JBBDHD010000037.1"/>
</dbReference>
<evidence type="ECO:0000256" key="2">
    <source>
        <dbReference type="SAM" id="MobiDB-lite"/>
    </source>
</evidence>